<evidence type="ECO:0000313" key="11">
    <source>
        <dbReference type="Proteomes" id="UP001165368"/>
    </source>
</evidence>
<keyword evidence="6 10" id="KW-0067">ATP-binding</keyword>
<dbReference type="InterPro" id="IPR030679">
    <property type="entry name" value="ABC_ATPase_HisP-typ"/>
</dbReference>
<reference evidence="10" key="1">
    <citation type="submission" date="2022-01" db="EMBL/GenBank/DDBJ databases">
        <authorList>
            <person name="Jo J.-H."/>
            <person name="Im W.-T."/>
        </authorList>
    </citation>
    <scope>NUCLEOTIDE SEQUENCE</scope>
    <source>
        <strain evidence="10">I2-34</strain>
    </source>
</reference>
<evidence type="ECO:0000256" key="6">
    <source>
        <dbReference type="ARBA" id="ARBA00022840"/>
    </source>
</evidence>
<evidence type="ECO:0000256" key="8">
    <source>
        <dbReference type="ARBA" id="ARBA00023136"/>
    </source>
</evidence>
<gene>
    <name evidence="10" type="ORF">LVY72_11335</name>
</gene>
<keyword evidence="8" id="KW-0472">Membrane</keyword>
<feature type="domain" description="ABC transporter" evidence="9">
    <location>
        <begin position="2"/>
        <end position="247"/>
    </location>
</feature>
<dbReference type="Proteomes" id="UP001165368">
    <property type="component" value="Unassembled WGS sequence"/>
</dbReference>
<proteinExistence type="inferred from homology"/>
<dbReference type="InterPro" id="IPR017871">
    <property type="entry name" value="ABC_transporter-like_CS"/>
</dbReference>
<dbReference type="InterPro" id="IPR027417">
    <property type="entry name" value="P-loop_NTPase"/>
</dbReference>
<evidence type="ECO:0000259" key="9">
    <source>
        <dbReference type="PROSITE" id="PS50893"/>
    </source>
</evidence>
<name>A0ABS9L7A8_9MICC</name>
<keyword evidence="5" id="KW-0547">Nucleotide-binding</keyword>
<accession>A0ABS9L7A8</accession>
<comment type="similarity">
    <text evidence="2">Belongs to the ABC transporter superfamily.</text>
</comment>
<dbReference type="PANTHER" id="PTHR43166">
    <property type="entry name" value="AMINO ACID IMPORT ATP-BINDING PROTEIN"/>
    <property type="match status" value="1"/>
</dbReference>
<evidence type="ECO:0000256" key="2">
    <source>
        <dbReference type="ARBA" id="ARBA00005417"/>
    </source>
</evidence>
<protein>
    <submittedName>
        <fullName evidence="10">Amino acid ABC transporter ATP-binding protein</fullName>
    </submittedName>
</protein>
<keyword evidence="3" id="KW-0813">Transport</keyword>
<comment type="caution">
    <text evidence="10">The sequence shown here is derived from an EMBL/GenBank/DDBJ whole genome shotgun (WGS) entry which is preliminary data.</text>
</comment>
<evidence type="ECO:0000256" key="7">
    <source>
        <dbReference type="ARBA" id="ARBA00022970"/>
    </source>
</evidence>
<dbReference type="SUPFAM" id="SSF52540">
    <property type="entry name" value="P-loop containing nucleoside triphosphate hydrolases"/>
    <property type="match status" value="1"/>
</dbReference>
<keyword evidence="4" id="KW-1003">Cell membrane</keyword>
<dbReference type="CDD" id="cd03262">
    <property type="entry name" value="ABC_HisP_GlnQ"/>
    <property type="match status" value="1"/>
</dbReference>
<dbReference type="PANTHER" id="PTHR43166:SF9">
    <property type="entry name" value="GLUTAMATE_ASPARTATE IMPORT ATP-BINDING PROTEIN GLTL"/>
    <property type="match status" value="1"/>
</dbReference>
<evidence type="ECO:0000256" key="5">
    <source>
        <dbReference type="ARBA" id="ARBA00022741"/>
    </source>
</evidence>
<dbReference type="InterPro" id="IPR050086">
    <property type="entry name" value="MetN_ABC_transporter-like"/>
</dbReference>
<organism evidence="10 11">
    <name type="scientific">Arthrobacter hankyongi</name>
    <dbReference type="NCBI Taxonomy" id="2904801"/>
    <lineage>
        <taxon>Bacteria</taxon>
        <taxon>Bacillati</taxon>
        <taxon>Actinomycetota</taxon>
        <taxon>Actinomycetes</taxon>
        <taxon>Micrococcales</taxon>
        <taxon>Micrococcaceae</taxon>
        <taxon>Arthrobacter</taxon>
    </lineage>
</organism>
<dbReference type="EMBL" id="JAKLTQ010000007">
    <property type="protein sequence ID" value="MCG2622506.1"/>
    <property type="molecule type" value="Genomic_DNA"/>
</dbReference>
<dbReference type="PROSITE" id="PS00211">
    <property type="entry name" value="ABC_TRANSPORTER_1"/>
    <property type="match status" value="1"/>
</dbReference>
<evidence type="ECO:0000256" key="1">
    <source>
        <dbReference type="ARBA" id="ARBA00004202"/>
    </source>
</evidence>
<dbReference type="InterPro" id="IPR003593">
    <property type="entry name" value="AAA+_ATPase"/>
</dbReference>
<dbReference type="InterPro" id="IPR003439">
    <property type="entry name" value="ABC_transporter-like_ATP-bd"/>
</dbReference>
<keyword evidence="7" id="KW-0029">Amino-acid transport</keyword>
<comment type="subcellular location">
    <subcellularLocation>
        <location evidence="1">Cell membrane</location>
        <topology evidence="1">Peripheral membrane protein</topology>
    </subcellularLocation>
</comment>
<dbReference type="Pfam" id="PF00005">
    <property type="entry name" value="ABC_tran"/>
    <property type="match status" value="1"/>
</dbReference>
<evidence type="ECO:0000256" key="3">
    <source>
        <dbReference type="ARBA" id="ARBA00022448"/>
    </source>
</evidence>
<dbReference type="PIRSF" id="PIRSF039085">
    <property type="entry name" value="ABC_ATPase_HisP"/>
    <property type="match status" value="1"/>
</dbReference>
<evidence type="ECO:0000256" key="4">
    <source>
        <dbReference type="ARBA" id="ARBA00022475"/>
    </source>
</evidence>
<dbReference type="Gene3D" id="3.40.50.300">
    <property type="entry name" value="P-loop containing nucleotide triphosphate hydrolases"/>
    <property type="match status" value="1"/>
</dbReference>
<evidence type="ECO:0000313" key="10">
    <source>
        <dbReference type="EMBL" id="MCG2622506.1"/>
    </source>
</evidence>
<sequence length="263" mass="28361">MVSAAGVTKSFHGNQVLKGVDVEVHAGEVVVVIGPSGSGKTTFVRTLNHLEPADGGSIEVNGQLIGNKRGQNGRVVALSDRELSVQRRGVGMVFQRFNLFPHKTVLENITLAPVQLGLMKADEATEFGRSLLRKVGMSVHANKYPHQLSGGQQQRVAIARALAMKPGVMLFDEPTSALDPELVSEVLAVIAELAQEGMTMVIVTHEMKLARDVADWVVFMEDGNVVKQGPPETIFGPDAEPRIRRFVQSVSDVPLEVQAPTAQ</sequence>
<dbReference type="SMART" id="SM00382">
    <property type="entry name" value="AAA"/>
    <property type="match status" value="1"/>
</dbReference>
<keyword evidence="11" id="KW-1185">Reference proteome</keyword>
<dbReference type="PROSITE" id="PS50893">
    <property type="entry name" value="ABC_TRANSPORTER_2"/>
    <property type="match status" value="1"/>
</dbReference>
<dbReference type="GO" id="GO:0005524">
    <property type="term" value="F:ATP binding"/>
    <property type="evidence" value="ECO:0007669"/>
    <property type="project" value="UniProtKB-KW"/>
</dbReference>